<evidence type="ECO:0000313" key="4">
    <source>
        <dbReference type="Proteomes" id="UP000019426"/>
    </source>
</evidence>
<dbReference type="AlphaFoldDB" id="W6S718"/>
<reference evidence="3 4" key="1">
    <citation type="submission" date="2013-11" db="EMBL/GenBank/DDBJ databases">
        <title>Complete genome sequence of Clostridum sp. M2/40.</title>
        <authorList>
            <person name="Wibberg D."/>
            <person name="Puehler A."/>
            <person name="Schlueter A."/>
        </authorList>
    </citation>
    <scope>NUCLEOTIDE SEQUENCE [LARGE SCALE GENOMIC DNA]</scope>
    <source>
        <strain evidence="4">M2/40</strain>
    </source>
</reference>
<dbReference type="InterPro" id="IPR016997">
    <property type="entry name" value="UCP032442"/>
</dbReference>
<dbReference type="EMBL" id="HG917869">
    <property type="protein sequence ID" value="CDM70212.1"/>
    <property type="molecule type" value="Genomic_DNA"/>
</dbReference>
<dbReference type="PATRIC" id="fig|1216932.3.peg.3061"/>
<protein>
    <recommendedName>
        <fullName evidence="2">Peptidase C39-like domain-containing protein</fullName>
    </recommendedName>
</protein>
<dbReference type="STRING" id="1216932.CM240_3095"/>
<dbReference type="eggNOG" id="COG4990">
    <property type="taxonomic scope" value="Bacteria"/>
</dbReference>
<gene>
    <name evidence="3" type="ORF">CM240_3095</name>
</gene>
<dbReference type="Pfam" id="PF13529">
    <property type="entry name" value="Peptidase_C39_2"/>
    <property type="match status" value="1"/>
</dbReference>
<keyword evidence="1" id="KW-1133">Transmembrane helix</keyword>
<sequence>MKKTILFFLIIFLVSIPLYIIMLPISPSRISKNTTKDYLDQKTLVNSHKIKNVPILNQLPEMPTGCELTSAAMLLNWYGVDVDKNDLGYEIEKAPIPSYVNGTLQGMNPNEYFIGDPFSDSGFGVYHKPIKDLIDTYTSGKGKDITDCSFETLIEIVSKGTPIITWVTIDMKEATLNSSWYSKNGIIEWIVPEHAVVLIGFNENEVIINDPYTGTEYNINKSTFIDRWNSLGNQAVTIDLNS</sequence>
<evidence type="ECO:0000256" key="1">
    <source>
        <dbReference type="SAM" id="Phobius"/>
    </source>
</evidence>
<keyword evidence="1" id="KW-0812">Transmembrane</keyword>
<keyword evidence="4" id="KW-1185">Reference proteome</keyword>
<dbReference type="Gene3D" id="3.90.70.10">
    <property type="entry name" value="Cysteine proteinases"/>
    <property type="match status" value="1"/>
</dbReference>
<evidence type="ECO:0000259" key="2">
    <source>
        <dbReference type="Pfam" id="PF13529"/>
    </source>
</evidence>
<dbReference type="InterPro" id="IPR039564">
    <property type="entry name" value="Peptidase_C39-like"/>
</dbReference>
<dbReference type="RefSeq" id="WP_051483897.1">
    <property type="nucleotide sequence ID" value="NZ_HG917869.1"/>
</dbReference>
<dbReference type="HOGENOM" id="CLU_067297_1_0_9"/>
<evidence type="ECO:0000313" key="3">
    <source>
        <dbReference type="EMBL" id="CDM70212.1"/>
    </source>
</evidence>
<feature type="domain" description="Peptidase C39-like" evidence="2">
    <location>
        <begin position="52"/>
        <end position="212"/>
    </location>
</feature>
<organism evidence="3 4">
    <name type="scientific">Clostridium bornimense</name>
    <dbReference type="NCBI Taxonomy" id="1216932"/>
    <lineage>
        <taxon>Bacteria</taxon>
        <taxon>Bacillati</taxon>
        <taxon>Bacillota</taxon>
        <taxon>Clostridia</taxon>
        <taxon>Eubacteriales</taxon>
        <taxon>Clostridiaceae</taxon>
        <taxon>Clostridium</taxon>
    </lineage>
</organism>
<name>W6S718_9CLOT</name>
<dbReference type="PIRSF" id="PIRSF032442">
    <property type="entry name" value="UCP032442"/>
    <property type="match status" value="1"/>
</dbReference>
<dbReference type="PANTHER" id="PTHR37806:SF1">
    <property type="entry name" value="PEPTIDASE C39-LIKE DOMAIN-CONTAINING PROTEIN"/>
    <property type="match status" value="1"/>
</dbReference>
<proteinExistence type="predicted"/>
<dbReference type="PANTHER" id="PTHR37806">
    <property type="entry name" value="LMO0724 PROTEIN"/>
    <property type="match status" value="1"/>
</dbReference>
<keyword evidence="1" id="KW-0472">Membrane</keyword>
<feature type="transmembrane region" description="Helical" evidence="1">
    <location>
        <begin position="6"/>
        <end position="26"/>
    </location>
</feature>
<accession>W6S718</accession>
<dbReference type="Proteomes" id="UP000019426">
    <property type="component" value="Chromosome M2/40_rep2"/>
</dbReference>
<dbReference type="KEGG" id="clt:CM240_3095"/>